<evidence type="ECO:0000313" key="9">
    <source>
        <dbReference type="EMBL" id="GET05803.1"/>
    </source>
</evidence>
<protein>
    <recommendedName>
        <fullName evidence="10">Major facilitator superfamily (MFS) profile domain-containing protein</fullName>
    </recommendedName>
</protein>
<feature type="transmembrane region" description="Helical" evidence="8">
    <location>
        <begin position="12"/>
        <end position="30"/>
    </location>
</feature>
<evidence type="ECO:0000256" key="2">
    <source>
        <dbReference type="ARBA" id="ARBA00022449"/>
    </source>
</evidence>
<dbReference type="InterPro" id="IPR036259">
    <property type="entry name" value="MFS_trans_sf"/>
</dbReference>
<dbReference type="PANTHER" id="PTHR23501:SF188">
    <property type="entry name" value="TETRACYCLINE RESISTANCE PROTEIN"/>
    <property type="match status" value="1"/>
</dbReference>
<dbReference type="SUPFAM" id="SSF103473">
    <property type="entry name" value="MFS general substrate transporter"/>
    <property type="match status" value="1"/>
</dbReference>
<evidence type="ECO:0000256" key="7">
    <source>
        <dbReference type="ARBA" id="ARBA00023251"/>
    </source>
</evidence>
<keyword evidence="6 8" id="KW-0472">Membrane</keyword>
<accession>A0A6F9XKK7</accession>
<proteinExistence type="predicted"/>
<keyword evidence="7" id="KW-0046">Antibiotic resistance</keyword>
<dbReference type="Gene3D" id="1.20.1250.20">
    <property type="entry name" value="MFS general substrate transporter like domains"/>
    <property type="match status" value="1"/>
</dbReference>
<evidence type="ECO:0000256" key="6">
    <source>
        <dbReference type="ARBA" id="ARBA00023136"/>
    </source>
</evidence>
<evidence type="ECO:0008006" key="10">
    <source>
        <dbReference type="Google" id="ProtNLM"/>
    </source>
</evidence>
<dbReference type="Proteomes" id="UP000494265">
    <property type="component" value="Unassembled WGS sequence"/>
</dbReference>
<evidence type="ECO:0000256" key="1">
    <source>
        <dbReference type="ARBA" id="ARBA00004141"/>
    </source>
</evidence>
<feature type="transmembrane region" description="Helical" evidence="8">
    <location>
        <begin position="75"/>
        <end position="95"/>
    </location>
</feature>
<dbReference type="GO" id="GO:0046677">
    <property type="term" value="P:response to antibiotic"/>
    <property type="evidence" value="ECO:0007669"/>
    <property type="project" value="UniProtKB-KW"/>
</dbReference>
<dbReference type="GO" id="GO:0015297">
    <property type="term" value="F:antiporter activity"/>
    <property type="evidence" value="ECO:0007669"/>
    <property type="project" value="UniProtKB-KW"/>
</dbReference>
<keyword evidence="2" id="KW-0813">Transport</keyword>
<sequence length="192" mass="20789">MPPANDLSGYKGFDYLGATMLFFFIVMLLVGVNLSYYYLLSAGGLLVVLAWWFNKTPAPFIKVKLLKNLVFVRTIMVGLIINVVLLGGLFLLPLLLANSYQLSSLKVGLIFFGASIFSSLASLFVGRLLPNYGNLTLIYVGATLMALSLLLLYFFTGVAIIGLATGLLFISYSTIQVALNSLVPLTLAIKSA</sequence>
<comment type="subcellular location">
    <subcellularLocation>
        <location evidence="1">Membrane</location>
        <topology evidence="1">Multi-pass membrane protein</topology>
    </subcellularLocation>
</comment>
<evidence type="ECO:0000256" key="4">
    <source>
        <dbReference type="ARBA" id="ARBA00022692"/>
    </source>
</evidence>
<keyword evidence="2" id="KW-0050">Antiport</keyword>
<evidence type="ECO:0000256" key="8">
    <source>
        <dbReference type="SAM" id="Phobius"/>
    </source>
</evidence>
<name>A0A6F9XKK7_9LACO</name>
<dbReference type="AlphaFoldDB" id="A0A6F9XKK7"/>
<comment type="caution">
    <text evidence="9">The sequence shown here is derived from an EMBL/GenBank/DDBJ whole genome shotgun (WGS) entry which is preliminary data.</text>
</comment>
<keyword evidence="4 8" id="KW-0812">Transmembrane</keyword>
<feature type="transmembrane region" description="Helical" evidence="8">
    <location>
        <begin position="36"/>
        <end position="54"/>
    </location>
</feature>
<gene>
    <name evidence="9" type="ORF">SY212_08330</name>
</gene>
<feature type="transmembrane region" description="Helical" evidence="8">
    <location>
        <begin position="107"/>
        <end position="125"/>
    </location>
</feature>
<dbReference type="PANTHER" id="PTHR23501">
    <property type="entry name" value="MAJOR FACILITATOR SUPERFAMILY"/>
    <property type="match status" value="1"/>
</dbReference>
<evidence type="ECO:0000256" key="5">
    <source>
        <dbReference type="ARBA" id="ARBA00022989"/>
    </source>
</evidence>
<keyword evidence="3" id="KW-1003">Cell membrane</keyword>
<feature type="transmembrane region" description="Helical" evidence="8">
    <location>
        <begin position="137"/>
        <end position="163"/>
    </location>
</feature>
<dbReference type="GO" id="GO:0005886">
    <property type="term" value="C:plasma membrane"/>
    <property type="evidence" value="ECO:0007669"/>
    <property type="project" value="TreeGrafter"/>
</dbReference>
<reference evidence="9" key="1">
    <citation type="submission" date="2019-10" db="EMBL/GenBank/DDBJ databases">
        <title>Lactobacillus agilis SY212 Whole Genome Sequencing Project.</title>
        <authorList>
            <person name="Suzuki S."/>
            <person name="Endo A."/>
            <person name="Maeno S."/>
            <person name="Shiwa Y."/>
            <person name="Matsutani M."/>
            <person name="Kajikawa A."/>
        </authorList>
    </citation>
    <scope>NUCLEOTIDE SEQUENCE</scope>
    <source>
        <strain evidence="9">SY212</strain>
    </source>
</reference>
<evidence type="ECO:0000256" key="3">
    <source>
        <dbReference type="ARBA" id="ARBA00022475"/>
    </source>
</evidence>
<dbReference type="EMBL" id="BLAM01000093">
    <property type="protein sequence ID" value="GET05803.1"/>
    <property type="molecule type" value="Genomic_DNA"/>
</dbReference>
<keyword evidence="5 8" id="KW-1133">Transmembrane helix</keyword>
<organism evidence="9">
    <name type="scientific">Ligilactobacillus agilis</name>
    <dbReference type="NCBI Taxonomy" id="1601"/>
    <lineage>
        <taxon>Bacteria</taxon>
        <taxon>Bacillati</taxon>
        <taxon>Bacillota</taxon>
        <taxon>Bacilli</taxon>
        <taxon>Lactobacillales</taxon>
        <taxon>Lactobacillaceae</taxon>
        <taxon>Ligilactobacillus</taxon>
    </lineage>
</organism>